<protein>
    <submittedName>
        <fullName evidence="1">DUF4186 domain-containing protein</fullName>
    </submittedName>
</protein>
<dbReference type="EMBL" id="JAMXQU010000001">
    <property type="protein sequence ID" value="MCO6158451.1"/>
    <property type="molecule type" value="Genomic_DNA"/>
</dbReference>
<dbReference type="RefSeq" id="WP_252848459.1">
    <property type="nucleotide sequence ID" value="NZ_BAPW01000037.1"/>
</dbReference>
<gene>
    <name evidence="1" type="ORF">NF685_00180</name>
</gene>
<proteinExistence type="predicted"/>
<evidence type="ECO:0000313" key="2">
    <source>
        <dbReference type="Proteomes" id="UP001523401"/>
    </source>
</evidence>
<dbReference type="InterPro" id="IPR020378">
    <property type="entry name" value="DUF4186"/>
</dbReference>
<dbReference type="Pfam" id="PF13811">
    <property type="entry name" value="DUF4186"/>
    <property type="match status" value="1"/>
</dbReference>
<sequence length="122" mass="13957">MLWEKLARSRFRSKFHLSQDEIAYLERTGLPQVLDHGAAFIARRLAPARPENDGRQTPWRGHPVFVAQHATATCCRSCLMKWHGFEKNTALPPEQQNYVLAVIAGWLEREIDRSTSGRTGSR</sequence>
<evidence type="ECO:0000313" key="1">
    <source>
        <dbReference type="EMBL" id="MCO6158451.1"/>
    </source>
</evidence>
<accession>A0ABT1CCF4</accession>
<name>A0ABT1CCF4_9PROT</name>
<organism evidence="1 2">
    <name type="scientific">Asaia lannensis NBRC 102526</name>
    <dbReference type="NCBI Taxonomy" id="1307926"/>
    <lineage>
        <taxon>Bacteria</taxon>
        <taxon>Pseudomonadati</taxon>
        <taxon>Pseudomonadota</taxon>
        <taxon>Alphaproteobacteria</taxon>
        <taxon>Acetobacterales</taxon>
        <taxon>Acetobacteraceae</taxon>
        <taxon>Asaia</taxon>
    </lineage>
</organism>
<dbReference type="Proteomes" id="UP001523401">
    <property type="component" value="Unassembled WGS sequence"/>
</dbReference>
<comment type="caution">
    <text evidence="1">The sequence shown here is derived from an EMBL/GenBank/DDBJ whole genome shotgun (WGS) entry which is preliminary data.</text>
</comment>
<reference evidence="1 2" key="1">
    <citation type="submission" date="2022-06" db="EMBL/GenBank/DDBJ databases">
        <title>Whole-genome of Asaia lannensis strain LMG 27011T.</title>
        <authorList>
            <person name="Sombolestani A."/>
        </authorList>
    </citation>
    <scope>NUCLEOTIDE SEQUENCE [LARGE SCALE GENOMIC DNA]</scope>
    <source>
        <strain evidence="1 2">NBRC 102526</strain>
    </source>
</reference>
<keyword evidence="2" id="KW-1185">Reference proteome</keyword>